<dbReference type="EMBL" id="UZAH01026232">
    <property type="protein sequence ID" value="VDO77470.1"/>
    <property type="molecule type" value="Genomic_DNA"/>
</dbReference>
<reference evidence="3" key="2">
    <citation type="submission" date="2019-09" db="UniProtKB">
        <authorList>
            <consortium name="WormBaseParasite"/>
        </authorList>
    </citation>
    <scope>IDENTIFICATION</scope>
</reference>
<dbReference type="AlphaFoldDB" id="A0A183FMR6"/>
<gene>
    <name evidence="1" type="ORF">HPBE_LOCUS8715</name>
</gene>
<accession>A0A183FMR6</accession>
<proteinExistence type="predicted"/>
<keyword evidence="2" id="KW-1185">Reference proteome</keyword>
<evidence type="ECO:0000313" key="2">
    <source>
        <dbReference type="Proteomes" id="UP000050761"/>
    </source>
</evidence>
<protein>
    <submittedName>
        <fullName evidence="3">Secreted protein</fullName>
    </submittedName>
</protein>
<evidence type="ECO:0000313" key="1">
    <source>
        <dbReference type="EMBL" id="VDO77470.1"/>
    </source>
</evidence>
<dbReference type="Proteomes" id="UP000050761">
    <property type="component" value="Unassembled WGS sequence"/>
</dbReference>
<organism evidence="2 3">
    <name type="scientific">Heligmosomoides polygyrus</name>
    <name type="common">Parasitic roundworm</name>
    <dbReference type="NCBI Taxonomy" id="6339"/>
    <lineage>
        <taxon>Eukaryota</taxon>
        <taxon>Metazoa</taxon>
        <taxon>Ecdysozoa</taxon>
        <taxon>Nematoda</taxon>
        <taxon>Chromadorea</taxon>
        <taxon>Rhabditida</taxon>
        <taxon>Rhabditina</taxon>
        <taxon>Rhabditomorpha</taxon>
        <taxon>Strongyloidea</taxon>
        <taxon>Heligmosomidae</taxon>
        <taxon>Heligmosomoides</taxon>
    </lineage>
</organism>
<accession>A0A3P7XRK1</accession>
<evidence type="ECO:0000313" key="3">
    <source>
        <dbReference type="WBParaSite" id="HPBE_0000871401-mRNA-1"/>
    </source>
</evidence>
<reference evidence="1 2" key="1">
    <citation type="submission" date="2018-11" db="EMBL/GenBank/DDBJ databases">
        <authorList>
            <consortium name="Pathogen Informatics"/>
        </authorList>
    </citation>
    <scope>NUCLEOTIDE SEQUENCE [LARGE SCALE GENOMIC DNA]</scope>
</reference>
<sequence length="76" mass="7961">MSRSSSSNRWSVRQTAQVSCAGVCQLVVLVASKLPVPSKRKIGPYPAAAESLSPAALLATDSPVAYRLRSAGVLFT</sequence>
<dbReference type="WBParaSite" id="HPBE_0000871401-mRNA-1">
    <property type="protein sequence ID" value="HPBE_0000871401-mRNA-1"/>
    <property type="gene ID" value="HPBE_0000871401"/>
</dbReference>
<name>A0A183FMR6_HELPZ</name>